<dbReference type="OrthoDB" id="7851400at2"/>
<keyword evidence="1" id="KW-0472">Membrane</keyword>
<feature type="transmembrane region" description="Helical" evidence="1">
    <location>
        <begin position="390"/>
        <end position="408"/>
    </location>
</feature>
<feature type="transmembrane region" description="Helical" evidence="1">
    <location>
        <begin position="420"/>
        <end position="441"/>
    </location>
</feature>
<feature type="transmembrane region" description="Helical" evidence="1">
    <location>
        <begin position="229"/>
        <end position="251"/>
    </location>
</feature>
<dbReference type="PROSITE" id="PS51257">
    <property type="entry name" value="PROKAR_LIPOPROTEIN"/>
    <property type="match status" value="1"/>
</dbReference>
<name>A0A1Y0E7H2_9RHOB</name>
<dbReference type="AlphaFoldDB" id="A0A1Y0E7H2"/>
<protein>
    <submittedName>
        <fullName evidence="2">TrbL_P: P-type conjugative transfer protein TrbL</fullName>
    </submittedName>
</protein>
<feature type="transmembrane region" description="Helical" evidence="1">
    <location>
        <begin position="331"/>
        <end position="355"/>
    </location>
</feature>
<keyword evidence="1" id="KW-0812">Transmembrane</keyword>
<organism evidence="2 3">
    <name type="scientific">Yoonia vestfoldensis</name>
    <dbReference type="NCBI Taxonomy" id="245188"/>
    <lineage>
        <taxon>Bacteria</taxon>
        <taxon>Pseudomonadati</taxon>
        <taxon>Pseudomonadota</taxon>
        <taxon>Alphaproteobacteria</taxon>
        <taxon>Rhodobacterales</taxon>
        <taxon>Paracoccaceae</taxon>
        <taxon>Yoonia</taxon>
    </lineage>
</organism>
<dbReference type="RefSeq" id="WP_087205602.1">
    <property type="nucleotide sequence ID" value="NZ_CP021431.1"/>
</dbReference>
<evidence type="ECO:0000313" key="2">
    <source>
        <dbReference type="EMBL" id="ART99358.1"/>
    </source>
</evidence>
<dbReference type="SUPFAM" id="SSF53955">
    <property type="entry name" value="Lysozyme-like"/>
    <property type="match status" value="1"/>
</dbReference>
<keyword evidence="1" id="KW-1133">Transmembrane helix</keyword>
<dbReference type="EMBL" id="CP021431">
    <property type="protein sequence ID" value="ART99358.1"/>
    <property type="molecule type" value="Genomic_DNA"/>
</dbReference>
<evidence type="ECO:0000256" key="1">
    <source>
        <dbReference type="SAM" id="Phobius"/>
    </source>
</evidence>
<keyword evidence="3" id="KW-1185">Reference proteome</keyword>
<gene>
    <name evidence="2" type="ORF">LOKVESSMR4R_00010</name>
</gene>
<accession>A0A1Y0E7H2</accession>
<proteinExistence type="predicted"/>
<dbReference type="InterPro" id="IPR023346">
    <property type="entry name" value="Lysozyme-like_dom_sf"/>
</dbReference>
<dbReference type="Proteomes" id="UP000195273">
    <property type="component" value="Chromosome"/>
</dbReference>
<reference evidence="2 3" key="1">
    <citation type="submission" date="2017-05" db="EMBL/GenBank/DDBJ databases">
        <title>Genome Sequence of Loktanella vestfoldensis Strain SMR4r Isolated from a Culture of the Diatom Skeletonema marinoi.</title>
        <authorList>
            <person name="Topel M."/>
            <person name="Pinder M.I.M."/>
            <person name="Johansson O.N."/>
            <person name="Kourtchenko O."/>
            <person name="Godhe A."/>
            <person name="Clarke A.K."/>
        </authorList>
    </citation>
    <scope>NUCLEOTIDE SEQUENCE [LARGE SCALE GENOMIC DNA]</scope>
    <source>
        <strain evidence="2 3">SMR4r</strain>
    </source>
</reference>
<dbReference type="Gene3D" id="1.10.530.10">
    <property type="match status" value="1"/>
</dbReference>
<sequence>MRGLIGHLQGRWTAALVGICLLVPGVVLSCTTNDVLDLIGSVEAPQGYNQVYSGVQVMPPAPITTMTVREVLAWQREASRTAVSSAAGRYQVIRATLEGQVTRGVVSLDDRFDERTQDRIGRSLLAETGYRSGSTDPAVANRISGVWAALPRVSGPGRGASTYEGVAGNHALLTAESYEAFLACEIGLEDVDRLASLARVAIDIGLGIEQTLEAIKLAAERTADAFKDYALWLLWALFAVQIVMTVGRLLMAGESLETLLTSFVFLLPMVVLLYVIIANFGPVMRWVSLAATGISNDTLGLEDYALPTLVRDRMILFIRNIEAGIAMDKAVLGLVIGFTLLSVLVLAVQVAVILFYYAKSLIVLASTSILLATGALHGTRGIAFAVLSRFLGVFLQLIVLNLLMYMSLDLMKGFSAEAEVIARSSLALSIDVIVLILMISVPMSITRLAVIRGESFA</sequence>
<feature type="transmembrane region" description="Helical" evidence="1">
    <location>
        <begin position="361"/>
        <end position="378"/>
    </location>
</feature>
<dbReference type="KEGG" id="lvs:LOKVESSMR4R_00010"/>
<feature type="transmembrane region" description="Helical" evidence="1">
    <location>
        <begin position="258"/>
        <end position="280"/>
    </location>
</feature>
<evidence type="ECO:0000313" key="3">
    <source>
        <dbReference type="Proteomes" id="UP000195273"/>
    </source>
</evidence>